<protein>
    <submittedName>
        <fullName evidence="1">Uncharacterized protein</fullName>
    </submittedName>
</protein>
<dbReference type="EMBL" id="BJHX01000001">
    <property type="protein sequence ID" value="GDY67018.1"/>
    <property type="molecule type" value="Genomic_DNA"/>
</dbReference>
<proteinExistence type="predicted"/>
<sequence>MGTPITGINTAGFTQREADLWTDERGLVLSLHFFPLVPDLPAPLHEPDRLRRGLAEGAARAGAGLIEAVTGDVAGVPAVRQLIKVRRPDGHGQVFLGSWTIPKAGCSTVVKVQAGEGATTGMREAVVLNQVGPAAYFRPHPYAYDLQGALPYHVADHEEWDAHFPDHPLTLVRDALRRITPTVTFDPRFTSLPPFGAQPAWAPPMPPAPPAL</sequence>
<dbReference type="Proteomes" id="UP000302139">
    <property type="component" value="Unassembled WGS sequence"/>
</dbReference>
<name>A0A4D4M5A3_STRAX</name>
<evidence type="ECO:0000313" key="3">
    <source>
        <dbReference type="Proteomes" id="UP000299211"/>
    </source>
</evidence>
<evidence type="ECO:0000313" key="2">
    <source>
        <dbReference type="EMBL" id="GDY72713.1"/>
    </source>
</evidence>
<dbReference type="STRING" id="33903.AQJ43_16410"/>
<dbReference type="RefSeq" id="WP_010988158.1">
    <property type="nucleotide sequence ID" value="NZ_BAABTN010000101.1"/>
</dbReference>
<dbReference type="GeneID" id="41543828"/>
<dbReference type="OMA" id="PYAPDLE"/>
<organism evidence="1 4">
    <name type="scientific">Streptomyces avermitilis</name>
    <dbReference type="NCBI Taxonomy" id="33903"/>
    <lineage>
        <taxon>Bacteria</taxon>
        <taxon>Bacillati</taxon>
        <taxon>Actinomycetota</taxon>
        <taxon>Actinomycetes</taxon>
        <taxon>Kitasatosporales</taxon>
        <taxon>Streptomycetaceae</taxon>
        <taxon>Streptomyces</taxon>
    </lineage>
</organism>
<reference evidence="2 3" key="1">
    <citation type="submission" date="2019-04" db="EMBL/GenBank/DDBJ databases">
        <title>Draft genome sequences of Streptomyces avermitilis ATCC 31267.</title>
        <authorList>
            <person name="Komaki H."/>
            <person name="Tamura T."/>
            <person name="Hosoyama A."/>
        </authorList>
    </citation>
    <scope>NUCLEOTIDE SEQUENCE [LARGE SCALE GENOMIC DNA]</scope>
    <source>
        <strain evidence="2 3">ATCC 31267</strain>
    </source>
</reference>
<dbReference type="EMBL" id="BJHY01000001">
    <property type="protein sequence ID" value="GDY72713.1"/>
    <property type="molecule type" value="Genomic_DNA"/>
</dbReference>
<dbReference type="AlphaFoldDB" id="A0A4D4M5A3"/>
<accession>A0A4D4M5A3</accession>
<gene>
    <name evidence="1" type="ORF">SAV14893_064110</name>
    <name evidence="2" type="ORF">SAV31267_021980</name>
</gene>
<evidence type="ECO:0000313" key="4">
    <source>
        <dbReference type="Proteomes" id="UP000302139"/>
    </source>
</evidence>
<comment type="caution">
    <text evidence="1">The sequence shown here is derived from an EMBL/GenBank/DDBJ whole genome shotgun (WGS) entry which is preliminary data.</text>
</comment>
<dbReference type="Proteomes" id="UP000299211">
    <property type="component" value="Unassembled WGS sequence"/>
</dbReference>
<reference evidence="1 4" key="2">
    <citation type="submission" date="2019-04" db="EMBL/GenBank/DDBJ databases">
        <title>Draft genome sequences of Streptomyces avermitilis NBRC 14893.</title>
        <authorList>
            <person name="Komaki H."/>
            <person name="Tamura T."/>
            <person name="Hosoyama A."/>
        </authorList>
    </citation>
    <scope>NUCLEOTIDE SEQUENCE [LARGE SCALE GENOMIC DNA]</scope>
    <source>
        <strain evidence="1 4">NBRC 14893</strain>
    </source>
</reference>
<evidence type="ECO:0000313" key="1">
    <source>
        <dbReference type="EMBL" id="GDY67018.1"/>
    </source>
</evidence>